<dbReference type="InterPro" id="IPR036397">
    <property type="entry name" value="RNaseH_sf"/>
</dbReference>
<evidence type="ECO:0000313" key="1">
    <source>
        <dbReference type="EMBL" id="GIX71866.1"/>
    </source>
</evidence>
<name>A0AAV4MHJ3_9ARAC</name>
<accession>A0AAV4MHJ3</accession>
<reference evidence="1 2" key="1">
    <citation type="submission" date="2021-06" db="EMBL/GenBank/DDBJ databases">
        <title>Caerostris darwini draft genome.</title>
        <authorList>
            <person name="Kono N."/>
            <person name="Arakawa K."/>
        </authorList>
    </citation>
    <scope>NUCLEOTIDE SEQUENCE [LARGE SCALE GENOMIC DNA]</scope>
</reference>
<comment type="caution">
    <text evidence="1">The sequence shown here is derived from an EMBL/GenBank/DDBJ whole genome shotgun (WGS) entry which is preliminary data.</text>
</comment>
<dbReference type="Gene3D" id="3.30.420.10">
    <property type="entry name" value="Ribonuclease H-like superfamily/Ribonuclease H"/>
    <property type="match status" value="1"/>
</dbReference>
<gene>
    <name evidence="1" type="primary">TCB1_352</name>
    <name evidence="1" type="ORF">CDAR_438971</name>
</gene>
<protein>
    <submittedName>
        <fullName evidence="1">Transposable element Tcb1 transposase</fullName>
    </submittedName>
</protein>
<keyword evidence="2" id="KW-1185">Reference proteome</keyword>
<organism evidence="1 2">
    <name type="scientific">Caerostris darwini</name>
    <dbReference type="NCBI Taxonomy" id="1538125"/>
    <lineage>
        <taxon>Eukaryota</taxon>
        <taxon>Metazoa</taxon>
        <taxon>Ecdysozoa</taxon>
        <taxon>Arthropoda</taxon>
        <taxon>Chelicerata</taxon>
        <taxon>Arachnida</taxon>
        <taxon>Araneae</taxon>
        <taxon>Araneomorphae</taxon>
        <taxon>Entelegynae</taxon>
        <taxon>Araneoidea</taxon>
        <taxon>Araneidae</taxon>
        <taxon>Caerostris</taxon>
    </lineage>
</organism>
<dbReference type="EMBL" id="BPLQ01000489">
    <property type="protein sequence ID" value="GIX71866.1"/>
    <property type="molecule type" value="Genomic_DNA"/>
</dbReference>
<sequence>MITTHNMLLIFSSYGSCANPDVIKIPVQSPDLNPIQHVCDYLRQKKKPNRHDISNKQELRKHMIEERAKIKGSFCAKLISPMPNPRGEVIKFKENNHERTTFGKGGIFGFEKNVSKKIMNKDYSNAVDIHMWHVEFGKERKWNPTGSVKFGIFQNSSLVLRTDRK</sequence>
<proteinExistence type="predicted"/>
<dbReference type="AlphaFoldDB" id="A0AAV4MHJ3"/>
<dbReference type="GO" id="GO:0003676">
    <property type="term" value="F:nucleic acid binding"/>
    <property type="evidence" value="ECO:0007669"/>
    <property type="project" value="InterPro"/>
</dbReference>
<evidence type="ECO:0000313" key="2">
    <source>
        <dbReference type="Proteomes" id="UP001054837"/>
    </source>
</evidence>
<dbReference type="Proteomes" id="UP001054837">
    <property type="component" value="Unassembled WGS sequence"/>
</dbReference>